<keyword evidence="1" id="KW-0812">Transmembrane</keyword>
<keyword evidence="1" id="KW-0472">Membrane</keyword>
<reference evidence="2 3" key="1">
    <citation type="submission" date="2021-06" db="EMBL/GenBank/DDBJ databases">
        <title>Caerostris darwini draft genome.</title>
        <authorList>
            <person name="Kono N."/>
            <person name="Arakawa K."/>
        </authorList>
    </citation>
    <scope>NUCLEOTIDE SEQUENCE [LARGE SCALE GENOMIC DNA]</scope>
</reference>
<feature type="transmembrane region" description="Helical" evidence="1">
    <location>
        <begin position="18"/>
        <end position="38"/>
    </location>
</feature>
<dbReference type="AlphaFoldDB" id="A0AAV4T5Y7"/>
<name>A0AAV4T5Y7_9ARAC</name>
<keyword evidence="3" id="KW-1185">Reference proteome</keyword>
<evidence type="ECO:0000313" key="3">
    <source>
        <dbReference type="Proteomes" id="UP001054837"/>
    </source>
</evidence>
<dbReference type="Proteomes" id="UP001054837">
    <property type="component" value="Unassembled WGS sequence"/>
</dbReference>
<gene>
    <name evidence="2" type="ORF">CDAR_603471</name>
</gene>
<organism evidence="2 3">
    <name type="scientific">Caerostris darwini</name>
    <dbReference type="NCBI Taxonomy" id="1538125"/>
    <lineage>
        <taxon>Eukaryota</taxon>
        <taxon>Metazoa</taxon>
        <taxon>Ecdysozoa</taxon>
        <taxon>Arthropoda</taxon>
        <taxon>Chelicerata</taxon>
        <taxon>Arachnida</taxon>
        <taxon>Araneae</taxon>
        <taxon>Araneomorphae</taxon>
        <taxon>Entelegynae</taxon>
        <taxon>Araneoidea</taxon>
        <taxon>Araneidae</taxon>
        <taxon>Caerostris</taxon>
    </lineage>
</organism>
<evidence type="ECO:0000313" key="2">
    <source>
        <dbReference type="EMBL" id="GIY41099.1"/>
    </source>
</evidence>
<dbReference type="EMBL" id="BPLQ01009034">
    <property type="protein sequence ID" value="GIY41099.1"/>
    <property type="molecule type" value="Genomic_DNA"/>
</dbReference>
<sequence length="111" mass="12646">MYRLQADKVSVFRTLSNFFSNVLEVGCLIVVQTGILFKSPDYKMREKKRTVGISRRYKAFLVLCFFSDELSESAFSIFWFMFGKKGRGIESGCRPPTTTLSTKVTLHGVTP</sequence>
<accession>A0AAV4T5Y7</accession>
<protein>
    <submittedName>
        <fullName evidence="2">Uncharacterized protein</fullName>
    </submittedName>
</protein>
<keyword evidence="1" id="KW-1133">Transmembrane helix</keyword>
<comment type="caution">
    <text evidence="2">The sequence shown here is derived from an EMBL/GenBank/DDBJ whole genome shotgun (WGS) entry which is preliminary data.</text>
</comment>
<feature type="transmembrane region" description="Helical" evidence="1">
    <location>
        <begin position="59"/>
        <end position="82"/>
    </location>
</feature>
<proteinExistence type="predicted"/>
<evidence type="ECO:0000256" key="1">
    <source>
        <dbReference type="SAM" id="Phobius"/>
    </source>
</evidence>